<dbReference type="CDD" id="cd00955">
    <property type="entry name" value="Transaldolase_like"/>
    <property type="match status" value="1"/>
</dbReference>
<sequence>MNPLLQVRQHGQQIWLDNLSRTLLNEGQLARLLSDDGVAGITTNPAIFQKAIAGGRYYEDDLTALKKEALSAEQRYERLVVPDVQRACDMLLPLFRDSGGAAGYVSLEVSPGLAADAPGTVAAGLRLAKEVARPNLLIKVPATPAGLEAIEALVGHGVSVNVTLMFSLAHVDAVALAYIRGLERLRASGGDPGSVMSVASLFLSRVDTLVDRQLETKGSAEALALRGTSAVATAKLAYARYRERFHGPEFAALRAAGARPQYMLWASTGTKNPAYSDLLYVEPLIGPETVNTLPDGTLDALRDHGKVASTLAEGIEEARAHHAALAGCGIDLTAAGEQLQKEGLAQFDEAFAKLLAVTA</sequence>
<protein>
    <recommendedName>
        <fullName evidence="5 11">Transaldolase</fullName>
        <ecNumber evidence="5 11">2.2.1.2</ecNumber>
    </recommendedName>
</protein>
<keyword evidence="13" id="KW-1185">Reference proteome</keyword>
<dbReference type="GO" id="GO:0006098">
    <property type="term" value="P:pentose-phosphate shunt"/>
    <property type="evidence" value="ECO:0007669"/>
    <property type="project" value="UniProtKB-UniRule"/>
</dbReference>
<evidence type="ECO:0000256" key="3">
    <source>
        <dbReference type="ARBA" id="ARBA00004857"/>
    </source>
</evidence>
<feature type="active site" description="Schiff-base intermediate with substrate" evidence="11">
    <location>
        <position position="139"/>
    </location>
</feature>
<dbReference type="InterPro" id="IPR018225">
    <property type="entry name" value="Transaldolase_AS"/>
</dbReference>
<comment type="function">
    <text evidence="1 11">Transaldolase is important for the balance of metabolites in the pentose-phosphate pathway.</text>
</comment>
<dbReference type="RefSeq" id="WP_246034612.1">
    <property type="nucleotide sequence ID" value="NZ_SNVV01000002.1"/>
</dbReference>
<evidence type="ECO:0000256" key="8">
    <source>
        <dbReference type="ARBA" id="ARBA00023126"/>
    </source>
</evidence>
<keyword evidence="7 11" id="KW-0808">Transferase</keyword>
<keyword evidence="6 11" id="KW-0963">Cytoplasm</keyword>
<dbReference type="GO" id="GO:0005975">
    <property type="term" value="P:carbohydrate metabolic process"/>
    <property type="evidence" value="ECO:0007669"/>
    <property type="project" value="InterPro"/>
</dbReference>
<organism evidence="12 13">
    <name type="scientific">Azoarcus indigens</name>
    <dbReference type="NCBI Taxonomy" id="29545"/>
    <lineage>
        <taxon>Bacteria</taxon>
        <taxon>Pseudomonadati</taxon>
        <taxon>Pseudomonadota</taxon>
        <taxon>Betaproteobacteria</taxon>
        <taxon>Rhodocyclales</taxon>
        <taxon>Zoogloeaceae</taxon>
        <taxon>Azoarcus</taxon>
    </lineage>
</organism>
<comment type="similarity">
    <text evidence="4 11">Belongs to the transaldolase family. Type 2 subfamily.</text>
</comment>
<dbReference type="Proteomes" id="UP000295129">
    <property type="component" value="Unassembled WGS sequence"/>
</dbReference>
<evidence type="ECO:0000256" key="11">
    <source>
        <dbReference type="HAMAP-Rule" id="MF_00493"/>
    </source>
</evidence>
<evidence type="ECO:0000256" key="5">
    <source>
        <dbReference type="ARBA" id="ARBA00013151"/>
    </source>
</evidence>
<keyword evidence="8 11" id="KW-0570">Pentose shunt</keyword>
<dbReference type="Gene3D" id="3.20.20.70">
    <property type="entry name" value="Aldolase class I"/>
    <property type="match status" value="1"/>
</dbReference>
<evidence type="ECO:0000313" key="12">
    <source>
        <dbReference type="EMBL" id="TDN56196.1"/>
    </source>
</evidence>
<comment type="pathway">
    <text evidence="3 11">Carbohydrate degradation; pentose phosphate pathway; D-glyceraldehyde 3-phosphate and beta-D-fructose 6-phosphate from D-ribose 5-phosphate and D-xylulose 5-phosphate (non-oxidative stage): step 2/3.</text>
</comment>
<evidence type="ECO:0000256" key="2">
    <source>
        <dbReference type="ARBA" id="ARBA00004496"/>
    </source>
</evidence>
<dbReference type="Pfam" id="PF00923">
    <property type="entry name" value="TAL_FSA"/>
    <property type="match status" value="1"/>
</dbReference>
<dbReference type="PROSITE" id="PS01054">
    <property type="entry name" value="TRANSALDOLASE_1"/>
    <property type="match status" value="1"/>
</dbReference>
<evidence type="ECO:0000256" key="1">
    <source>
        <dbReference type="ARBA" id="ARBA00003518"/>
    </source>
</evidence>
<dbReference type="PANTHER" id="PTHR10683:SF31">
    <property type="entry name" value="TRANSALDOLASE"/>
    <property type="match status" value="1"/>
</dbReference>
<dbReference type="EMBL" id="SNVV01000002">
    <property type="protein sequence ID" value="TDN56196.1"/>
    <property type="molecule type" value="Genomic_DNA"/>
</dbReference>
<dbReference type="EC" id="2.2.1.2" evidence="5 11"/>
<dbReference type="PANTHER" id="PTHR10683">
    <property type="entry name" value="TRANSALDOLASE"/>
    <property type="match status" value="1"/>
</dbReference>
<dbReference type="UniPathway" id="UPA00115">
    <property type="reaction ID" value="UER00414"/>
</dbReference>
<evidence type="ECO:0000256" key="9">
    <source>
        <dbReference type="ARBA" id="ARBA00023270"/>
    </source>
</evidence>
<comment type="subcellular location">
    <subcellularLocation>
        <location evidence="2 11">Cytoplasm</location>
    </subcellularLocation>
</comment>
<dbReference type="NCBIfam" id="NF002881">
    <property type="entry name" value="PRK03343.1"/>
    <property type="match status" value="1"/>
</dbReference>
<dbReference type="InterPro" id="IPR001585">
    <property type="entry name" value="TAL/FSA"/>
</dbReference>
<evidence type="ECO:0000256" key="10">
    <source>
        <dbReference type="ARBA" id="ARBA00048810"/>
    </source>
</evidence>
<dbReference type="SUPFAM" id="SSF51569">
    <property type="entry name" value="Aldolase"/>
    <property type="match status" value="1"/>
</dbReference>
<dbReference type="InterPro" id="IPR013785">
    <property type="entry name" value="Aldolase_TIM"/>
</dbReference>
<comment type="caution">
    <text evidence="12">The sequence shown here is derived from an EMBL/GenBank/DDBJ whole genome shotgun (WGS) entry which is preliminary data.</text>
</comment>
<dbReference type="PROSITE" id="PS00958">
    <property type="entry name" value="TRANSALDOLASE_2"/>
    <property type="match status" value="1"/>
</dbReference>
<evidence type="ECO:0000313" key="13">
    <source>
        <dbReference type="Proteomes" id="UP000295129"/>
    </source>
</evidence>
<comment type="catalytic activity">
    <reaction evidence="10 11">
        <text>D-sedoheptulose 7-phosphate + D-glyceraldehyde 3-phosphate = D-erythrose 4-phosphate + beta-D-fructose 6-phosphate</text>
        <dbReference type="Rhea" id="RHEA:17053"/>
        <dbReference type="ChEBI" id="CHEBI:16897"/>
        <dbReference type="ChEBI" id="CHEBI:57483"/>
        <dbReference type="ChEBI" id="CHEBI:57634"/>
        <dbReference type="ChEBI" id="CHEBI:59776"/>
        <dbReference type="EC" id="2.2.1.2"/>
    </reaction>
</comment>
<gene>
    <name evidence="11" type="primary">tal</name>
    <name evidence="12" type="ORF">C7389_102131</name>
</gene>
<proteinExistence type="inferred from homology"/>
<dbReference type="AlphaFoldDB" id="A0A4R6EDC0"/>
<accession>A0A4R6EDC0</accession>
<reference evidence="12 13" key="1">
    <citation type="submission" date="2019-03" db="EMBL/GenBank/DDBJ databases">
        <title>Genomic Encyclopedia of Type Strains, Phase IV (KMG-IV): sequencing the most valuable type-strain genomes for metagenomic binning, comparative biology and taxonomic classification.</title>
        <authorList>
            <person name="Goeker M."/>
        </authorList>
    </citation>
    <scope>NUCLEOTIDE SEQUENCE [LARGE SCALE GENOMIC DNA]</scope>
    <source>
        <strain evidence="12 13">DSM 12121</strain>
    </source>
</reference>
<dbReference type="GO" id="GO:0005737">
    <property type="term" value="C:cytoplasm"/>
    <property type="evidence" value="ECO:0007669"/>
    <property type="project" value="UniProtKB-SubCell"/>
</dbReference>
<name>A0A4R6EDC0_9RHOO</name>
<dbReference type="PIRSF" id="PIRSF036915">
    <property type="entry name" value="Trnald_Bac_Plnt"/>
    <property type="match status" value="1"/>
</dbReference>
<keyword evidence="9 11" id="KW-0704">Schiff base</keyword>
<evidence type="ECO:0000256" key="6">
    <source>
        <dbReference type="ARBA" id="ARBA00022490"/>
    </source>
</evidence>
<dbReference type="InterPro" id="IPR004732">
    <property type="entry name" value="Transaldolase_2"/>
</dbReference>
<evidence type="ECO:0000256" key="7">
    <source>
        <dbReference type="ARBA" id="ARBA00022679"/>
    </source>
</evidence>
<dbReference type="NCBIfam" id="TIGR00876">
    <property type="entry name" value="tal_mycobact"/>
    <property type="match status" value="1"/>
</dbReference>
<evidence type="ECO:0000256" key="4">
    <source>
        <dbReference type="ARBA" id="ARBA00008426"/>
    </source>
</evidence>
<dbReference type="GO" id="GO:0004801">
    <property type="term" value="F:transaldolase activity"/>
    <property type="evidence" value="ECO:0007669"/>
    <property type="project" value="UniProtKB-UniRule"/>
</dbReference>
<dbReference type="HAMAP" id="MF_00493">
    <property type="entry name" value="Transaldolase_2"/>
    <property type="match status" value="1"/>
</dbReference>